<dbReference type="InterPro" id="IPR006721">
    <property type="entry name" value="ATP_synth_F1_esu_mt"/>
</dbReference>
<dbReference type="Proteomes" id="UP001153636">
    <property type="component" value="Chromosome 20"/>
</dbReference>
<organism evidence="2 3">
    <name type="scientific">Psylliodes chrysocephalus</name>
    <dbReference type="NCBI Taxonomy" id="3402493"/>
    <lineage>
        <taxon>Eukaryota</taxon>
        <taxon>Metazoa</taxon>
        <taxon>Ecdysozoa</taxon>
        <taxon>Arthropoda</taxon>
        <taxon>Hexapoda</taxon>
        <taxon>Insecta</taxon>
        <taxon>Pterygota</taxon>
        <taxon>Neoptera</taxon>
        <taxon>Endopterygota</taxon>
        <taxon>Coleoptera</taxon>
        <taxon>Polyphaga</taxon>
        <taxon>Cucujiformia</taxon>
        <taxon>Chrysomeloidea</taxon>
        <taxon>Chrysomelidae</taxon>
        <taxon>Galerucinae</taxon>
        <taxon>Alticini</taxon>
        <taxon>Psylliodes</taxon>
    </lineage>
</organism>
<dbReference type="Pfam" id="PF04627">
    <property type="entry name" value="ATP-synt_Eps"/>
    <property type="match status" value="1"/>
</dbReference>
<accession>A0A9P0CYT6</accession>
<sequence>MLHSTLLKKLNVNYILYSHVAAKTVRQSLKQELLKSARGRDVTSIKLFNFKDGVKGEELFPLEVTPQEEDKKVLQKASN</sequence>
<dbReference type="EMBL" id="OV651832">
    <property type="protein sequence ID" value="CAH1107177.1"/>
    <property type="molecule type" value="Genomic_DNA"/>
</dbReference>
<comment type="similarity">
    <text evidence="1">Belongs to the eukaryotic ATPase epsilon family.</text>
</comment>
<gene>
    <name evidence="2" type="ORF">PSYICH_LOCUS7873</name>
</gene>
<dbReference type="Gene3D" id="1.10.1620.20">
    <property type="entry name" value="ATP synthase, F1 complex, epsilon subunit superfamily, mitochondrial"/>
    <property type="match status" value="1"/>
</dbReference>
<protein>
    <submittedName>
        <fullName evidence="2">Uncharacterized protein</fullName>
    </submittedName>
</protein>
<dbReference type="GO" id="GO:0005743">
    <property type="term" value="C:mitochondrial inner membrane"/>
    <property type="evidence" value="ECO:0007669"/>
    <property type="project" value="InterPro"/>
</dbReference>
<evidence type="ECO:0000256" key="1">
    <source>
        <dbReference type="ARBA" id="ARBA00009502"/>
    </source>
</evidence>
<dbReference type="CDD" id="cd12153">
    <property type="entry name" value="F1-ATPase_epsilon"/>
    <property type="match status" value="1"/>
</dbReference>
<dbReference type="OrthoDB" id="269124at2759"/>
<evidence type="ECO:0000313" key="2">
    <source>
        <dbReference type="EMBL" id="CAH1107177.1"/>
    </source>
</evidence>
<keyword evidence="3" id="KW-1185">Reference proteome</keyword>
<proteinExistence type="inferred from homology"/>
<dbReference type="GO" id="GO:0046933">
    <property type="term" value="F:proton-transporting ATP synthase activity, rotational mechanism"/>
    <property type="evidence" value="ECO:0007669"/>
    <property type="project" value="InterPro"/>
</dbReference>
<dbReference type="InterPro" id="IPR036742">
    <property type="entry name" value="ATP_synth_F1_esu_sf_mt"/>
</dbReference>
<reference evidence="2" key="1">
    <citation type="submission" date="2022-01" db="EMBL/GenBank/DDBJ databases">
        <authorList>
            <person name="King R."/>
        </authorList>
    </citation>
    <scope>NUCLEOTIDE SEQUENCE</scope>
</reference>
<name>A0A9P0CYT6_9CUCU</name>
<dbReference type="AlphaFoldDB" id="A0A9P0CYT6"/>
<dbReference type="GO" id="GO:0045259">
    <property type="term" value="C:proton-transporting ATP synthase complex"/>
    <property type="evidence" value="ECO:0007669"/>
    <property type="project" value="InterPro"/>
</dbReference>
<dbReference type="SUPFAM" id="SSF48690">
    <property type="entry name" value="Epsilon subunit of mitochondrial F1F0-ATP synthase"/>
    <property type="match status" value="1"/>
</dbReference>
<evidence type="ECO:0000313" key="3">
    <source>
        <dbReference type="Proteomes" id="UP001153636"/>
    </source>
</evidence>